<dbReference type="Proteomes" id="UP000019376">
    <property type="component" value="Unassembled WGS sequence"/>
</dbReference>
<evidence type="ECO:0000313" key="2">
    <source>
        <dbReference type="Proteomes" id="UP000019376"/>
    </source>
</evidence>
<sequence length="63" mass="7067">MTLMIHHTRLDTRMCTTAESAYAASYRAIYAGPCGHATCYPGCRVRMIGYPPSSDNHNLTLWM</sequence>
<dbReference type="AlphaFoldDB" id="S8B3E7"/>
<gene>
    <name evidence="1" type="ORF">PDE_03973</name>
</gene>
<proteinExistence type="predicted"/>
<accession>S8B3E7</accession>
<dbReference type="EMBL" id="KB644411">
    <property type="protein sequence ID" value="EPS29027.1"/>
    <property type="molecule type" value="Genomic_DNA"/>
</dbReference>
<keyword evidence="2" id="KW-1185">Reference proteome</keyword>
<dbReference type="HOGENOM" id="CLU_2886539_0_0_1"/>
<protein>
    <submittedName>
        <fullName evidence="1">Uncharacterized protein</fullName>
    </submittedName>
</protein>
<reference evidence="1 2" key="1">
    <citation type="journal article" date="2013" name="PLoS ONE">
        <title>Genomic and secretomic analyses reveal unique features of the lignocellulolytic enzyme system of Penicillium decumbens.</title>
        <authorList>
            <person name="Liu G."/>
            <person name="Zhang L."/>
            <person name="Wei X."/>
            <person name="Zou G."/>
            <person name="Qin Y."/>
            <person name="Ma L."/>
            <person name="Li J."/>
            <person name="Zheng H."/>
            <person name="Wang S."/>
            <person name="Wang C."/>
            <person name="Xun L."/>
            <person name="Zhao G.-P."/>
            <person name="Zhou Z."/>
            <person name="Qu Y."/>
        </authorList>
    </citation>
    <scope>NUCLEOTIDE SEQUENCE [LARGE SCALE GENOMIC DNA]</scope>
    <source>
        <strain evidence="2">114-2 / CGMCC 5302</strain>
    </source>
</reference>
<evidence type="ECO:0000313" key="1">
    <source>
        <dbReference type="EMBL" id="EPS29027.1"/>
    </source>
</evidence>
<organism evidence="1 2">
    <name type="scientific">Penicillium oxalicum (strain 114-2 / CGMCC 5302)</name>
    <name type="common">Penicillium decumbens</name>
    <dbReference type="NCBI Taxonomy" id="933388"/>
    <lineage>
        <taxon>Eukaryota</taxon>
        <taxon>Fungi</taxon>
        <taxon>Dikarya</taxon>
        <taxon>Ascomycota</taxon>
        <taxon>Pezizomycotina</taxon>
        <taxon>Eurotiomycetes</taxon>
        <taxon>Eurotiomycetidae</taxon>
        <taxon>Eurotiales</taxon>
        <taxon>Aspergillaceae</taxon>
        <taxon>Penicillium</taxon>
    </lineage>
</organism>
<name>S8B3E7_PENO1</name>